<comment type="subunit">
    <text evidence="10 12">Homodimer. Heterotetramer of two MnmE and two MnmG subunits.</text>
</comment>
<evidence type="ECO:0000256" key="5">
    <source>
        <dbReference type="ARBA" id="ARBA00022490"/>
    </source>
</evidence>
<dbReference type="InterPro" id="IPR049312">
    <property type="entry name" value="GIDA_C_N"/>
</dbReference>
<evidence type="ECO:0000256" key="9">
    <source>
        <dbReference type="ARBA" id="ARBA00023027"/>
    </source>
</evidence>
<dbReference type="EMBL" id="FNYK01000020">
    <property type="protein sequence ID" value="SEI73763.1"/>
    <property type="molecule type" value="Genomic_DNA"/>
</dbReference>
<dbReference type="GO" id="GO:0030488">
    <property type="term" value="P:tRNA methylation"/>
    <property type="evidence" value="ECO:0007669"/>
    <property type="project" value="TreeGrafter"/>
</dbReference>
<dbReference type="Gene3D" id="1.10.150.570">
    <property type="entry name" value="GidA associated domain, C-terminal subdomain"/>
    <property type="match status" value="1"/>
</dbReference>
<evidence type="ECO:0000256" key="7">
    <source>
        <dbReference type="ARBA" id="ARBA00022694"/>
    </source>
</evidence>
<dbReference type="Proteomes" id="UP000183028">
    <property type="component" value="Unassembled WGS sequence"/>
</dbReference>
<gene>
    <name evidence="12" type="primary">mnmG</name>
    <name evidence="12" type="synonym">gidA</name>
    <name evidence="14" type="ORF">SAMN04487834_102021</name>
</gene>
<dbReference type="Pfam" id="PF21680">
    <property type="entry name" value="GIDA_C_1st"/>
    <property type="match status" value="1"/>
</dbReference>
<reference evidence="15" key="1">
    <citation type="submission" date="2016-10" db="EMBL/GenBank/DDBJ databases">
        <authorList>
            <person name="Varghese N."/>
        </authorList>
    </citation>
    <scope>NUCLEOTIDE SEQUENCE [LARGE SCALE GENOMIC DNA]</scope>
    <source>
        <strain evidence="15">DSM 20406</strain>
    </source>
</reference>
<comment type="function">
    <text evidence="2 12">NAD-binding protein involved in the addition of a carboxymethylaminomethyl (cmnm) group at the wobble position (U34) of certain tRNAs, forming tRNA-cmnm(5)s(2)U34.</text>
</comment>
<dbReference type="Gene3D" id="1.10.10.1800">
    <property type="entry name" value="tRNA uridine 5-carboxymethylaminomethyl modification enzyme MnmG/GidA"/>
    <property type="match status" value="1"/>
</dbReference>
<keyword evidence="6 12" id="KW-0285">Flavoprotein</keyword>
<comment type="subcellular location">
    <subcellularLocation>
        <location evidence="12">Cytoplasm</location>
    </subcellularLocation>
</comment>
<dbReference type="RefSeq" id="WP_074731933.1">
    <property type="nucleotide sequence ID" value="NZ_FNYK01000020.1"/>
</dbReference>
<dbReference type="SMART" id="SM01228">
    <property type="entry name" value="GIDA_assoc_3"/>
    <property type="match status" value="1"/>
</dbReference>
<dbReference type="PROSITE" id="PS01281">
    <property type="entry name" value="GIDA_2"/>
    <property type="match status" value="1"/>
</dbReference>
<dbReference type="FunFam" id="3.50.50.60:FF:000002">
    <property type="entry name" value="tRNA uridine 5-carboxymethylaminomethyl modification enzyme MnmG"/>
    <property type="match status" value="1"/>
</dbReference>
<evidence type="ECO:0000256" key="4">
    <source>
        <dbReference type="ARBA" id="ARBA00020461"/>
    </source>
</evidence>
<accession>A0A1H6T0Z3</accession>
<comment type="similarity">
    <text evidence="3 12">Belongs to the MnmG family.</text>
</comment>
<evidence type="ECO:0000256" key="10">
    <source>
        <dbReference type="ARBA" id="ARBA00025948"/>
    </source>
</evidence>
<dbReference type="FunFam" id="1.10.150.570:FF:000001">
    <property type="entry name" value="tRNA uridine 5-carboxymethylaminomethyl modification enzyme MnmG"/>
    <property type="match status" value="1"/>
</dbReference>
<dbReference type="eggNOG" id="COG0445">
    <property type="taxonomic scope" value="Bacteria"/>
</dbReference>
<dbReference type="InterPro" id="IPR020595">
    <property type="entry name" value="MnmG-rel_CS"/>
</dbReference>
<protein>
    <recommendedName>
        <fullName evidence="4 12">tRNA uridine 5-carboxymethylaminomethyl modification enzyme MnmG</fullName>
    </recommendedName>
    <alternativeName>
        <fullName evidence="11 12">Glucose-inhibited division protein A</fullName>
    </alternativeName>
</protein>
<dbReference type="InterPro" id="IPR047001">
    <property type="entry name" value="MnmG_C_subdom"/>
</dbReference>
<name>A0A1H6T0Z3_9FIRM</name>
<dbReference type="InterPro" id="IPR026904">
    <property type="entry name" value="MnmG_C"/>
</dbReference>
<dbReference type="InterPro" id="IPR004416">
    <property type="entry name" value="MnmG"/>
</dbReference>
<dbReference type="PANTHER" id="PTHR11806:SF0">
    <property type="entry name" value="PROTEIN MTO1 HOMOLOG, MITOCHONDRIAL"/>
    <property type="match status" value="1"/>
</dbReference>
<dbReference type="InterPro" id="IPR040131">
    <property type="entry name" value="MnmG_N"/>
</dbReference>
<keyword evidence="5 12" id="KW-0963">Cytoplasm</keyword>
<feature type="binding site" evidence="12">
    <location>
        <begin position="8"/>
        <end position="13"/>
    </location>
    <ligand>
        <name>FAD</name>
        <dbReference type="ChEBI" id="CHEBI:57692"/>
    </ligand>
</feature>
<dbReference type="OrthoDB" id="9815560at2"/>
<dbReference type="InterPro" id="IPR036188">
    <property type="entry name" value="FAD/NAD-bd_sf"/>
</dbReference>
<dbReference type="AlphaFoldDB" id="A0A1H6T0Z3"/>
<organism evidence="14 15">
    <name type="scientific">Sharpea azabuensis</name>
    <dbReference type="NCBI Taxonomy" id="322505"/>
    <lineage>
        <taxon>Bacteria</taxon>
        <taxon>Bacillati</taxon>
        <taxon>Bacillota</taxon>
        <taxon>Erysipelotrichia</taxon>
        <taxon>Erysipelotrichales</taxon>
        <taxon>Coprobacillaceae</taxon>
        <taxon>Sharpea</taxon>
    </lineage>
</organism>
<dbReference type="GO" id="GO:0002098">
    <property type="term" value="P:tRNA wobble uridine modification"/>
    <property type="evidence" value="ECO:0007669"/>
    <property type="project" value="InterPro"/>
</dbReference>
<dbReference type="Pfam" id="PF13932">
    <property type="entry name" value="SAM_GIDA_C"/>
    <property type="match status" value="1"/>
</dbReference>
<keyword evidence="9 12" id="KW-0520">NAD</keyword>
<keyword evidence="8 12" id="KW-0274">FAD</keyword>
<dbReference type="NCBIfam" id="TIGR00136">
    <property type="entry name" value="mnmG_gidA"/>
    <property type="match status" value="1"/>
</dbReference>
<feature type="domain" description="tRNA uridine 5-carboxymethylaminomethyl modification enzyme C-terminal subdomain" evidence="13">
    <location>
        <begin position="541"/>
        <end position="612"/>
    </location>
</feature>
<dbReference type="HAMAP" id="MF_00129">
    <property type="entry name" value="MnmG_GidA"/>
    <property type="match status" value="1"/>
</dbReference>
<dbReference type="Gene3D" id="3.50.50.60">
    <property type="entry name" value="FAD/NAD(P)-binding domain"/>
    <property type="match status" value="2"/>
</dbReference>
<evidence type="ECO:0000256" key="11">
    <source>
        <dbReference type="ARBA" id="ARBA00031800"/>
    </source>
</evidence>
<evidence type="ECO:0000256" key="2">
    <source>
        <dbReference type="ARBA" id="ARBA00003717"/>
    </source>
</evidence>
<dbReference type="GO" id="GO:0050660">
    <property type="term" value="F:flavin adenine dinucleotide binding"/>
    <property type="evidence" value="ECO:0007669"/>
    <property type="project" value="UniProtKB-UniRule"/>
</dbReference>
<evidence type="ECO:0000256" key="12">
    <source>
        <dbReference type="HAMAP-Rule" id="MF_00129"/>
    </source>
</evidence>
<evidence type="ECO:0000259" key="13">
    <source>
        <dbReference type="SMART" id="SM01228"/>
    </source>
</evidence>
<evidence type="ECO:0000313" key="15">
    <source>
        <dbReference type="Proteomes" id="UP000183028"/>
    </source>
</evidence>
<feature type="binding site" evidence="12">
    <location>
        <position position="120"/>
    </location>
    <ligand>
        <name>FAD</name>
        <dbReference type="ChEBI" id="CHEBI:57692"/>
    </ligand>
</feature>
<dbReference type="FunFam" id="1.10.10.1800:FF:000001">
    <property type="entry name" value="tRNA uridine 5-carboxymethylaminomethyl modification enzyme MnmG"/>
    <property type="match status" value="1"/>
</dbReference>
<dbReference type="SUPFAM" id="SSF51905">
    <property type="entry name" value="FAD/NAD(P)-binding domain"/>
    <property type="match status" value="1"/>
</dbReference>
<evidence type="ECO:0000256" key="6">
    <source>
        <dbReference type="ARBA" id="ARBA00022630"/>
    </source>
</evidence>
<dbReference type="PANTHER" id="PTHR11806">
    <property type="entry name" value="GLUCOSE INHIBITED DIVISION PROTEIN A"/>
    <property type="match status" value="1"/>
</dbReference>
<feature type="binding site" evidence="12">
    <location>
        <position position="366"/>
    </location>
    <ligand>
        <name>FAD</name>
        <dbReference type="ChEBI" id="CHEBI:57692"/>
    </ligand>
</feature>
<evidence type="ECO:0000256" key="8">
    <source>
        <dbReference type="ARBA" id="ARBA00022827"/>
    </source>
</evidence>
<sequence length="620" mass="69512">MYDVIVVGAGHAGIEACLAPARVGLKTLLITSHFENAGQMPCNTAIGGPAKGIIVREVDALGGQMGKSADACYTQMKMLNTAKGPGVQALRAQEDKKKYPRYMQQVLRNQDHLDIVESMVEDLVVEDGVCKGVILEDGRVFESTTTILTTGTYLKAEILVGATKTPSGPDNERYSKYLSGKLANLGFRIQRLKTGTPPRVAADTIDYSKTEVQPGTNAKLAFSYETTKFIPVEEQDTCWLTYTNETIHKLILDNLDKSSMYSGIVKGIGPRYCPSIEDKVVKFRDKERHQIFLEPESREMNSIYVQGFSTSMPHDIQDKMVHALPGLENCKILKYAYAIEYDAIDPLQLKPSLETKVIKNLFTAGQINGTSGYEEAAGQGMIAGINAIHKVRGEKPLILRRDEAYLGVLIDDLVTKGTKEPYRMLTSRAEYRLLLRHDNADTRLRKYGHQVGLVNDALYQQYLDKMARIDGEIERLKTIRFTPKDEEINNLLESIGSTRLKEGISAKELIQRPEVSYNLIKDYIGETDLTDEEQTRVNINIKYKGYIDKTLRQVEKMRSMEEKEIPSDIDYHKIINLSLEAREKLLKVHPVTVAQASRISGINPADISVLLIYLKSEYGE</sequence>
<dbReference type="GO" id="GO:0005829">
    <property type="term" value="C:cytosol"/>
    <property type="evidence" value="ECO:0007669"/>
    <property type="project" value="TreeGrafter"/>
</dbReference>
<feature type="binding site" evidence="12">
    <location>
        <position position="175"/>
    </location>
    <ligand>
        <name>FAD</name>
        <dbReference type="ChEBI" id="CHEBI:57692"/>
    </ligand>
</feature>
<dbReference type="InterPro" id="IPR044920">
    <property type="entry name" value="MnmG_C_subdom_sf"/>
</dbReference>
<proteinExistence type="inferred from homology"/>
<keyword evidence="7 12" id="KW-0819">tRNA processing</keyword>
<evidence type="ECO:0000313" key="14">
    <source>
        <dbReference type="EMBL" id="SEI73763.1"/>
    </source>
</evidence>
<evidence type="ECO:0000256" key="3">
    <source>
        <dbReference type="ARBA" id="ARBA00007653"/>
    </source>
</evidence>
<dbReference type="PROSITE" id="PS01280">
    <property type="entry name" value="GIDA_1"/>
    <property type="match status" value="1"/>
</dbReference>
<comment type="cofactor">
    <cofactor evidence="1 12">
        <name>FAD</name>
        <dbReference type="ChEBI" id="CHEBI:57692"/>
    </cofactor>
</comment>
<evidence type="ECO:0000256" key="1">
    <source>
        <dbReference type="ARBA" id="ARBA00001974"/>
    </source>
</evidence>
<feature type="binding site" evidence="12">
    <location>
        <begin position="269"/>
        <end position="283"/>
    </location>
    <ligand>
        <name>NAD(+)</name>
        <dbReference type="ChEBI" id="CHEBI:57540"/>
    </ligand>
</feature>
<dbReference type="STRING" id="322505.SAMN04487836_11114"/>
<keyword evidence="15" id="KW-1185">Reference proteome</keyword>
<dbReference type="InterPro" id="IPR002218">
    <property type="entry name" value="MnmG-rel"/>
</dbReference>
<dbReference type="Pfam" id="PF01134">
    <property type="entry name" value="GIDA"/>
    <property type="match status" value="1"/>
</dbReference>